<gene>
    <name evidence="3" type="ORF">KY290_021352</name>
</gene>
<sequence length="369" mass="42783">MVEVTIYFHHGGEWLTSPEPHYDKGWVHYWKGYDPDLISFIDLVNEYTDKLGFFGVQELIVLAPTGKYFEIIGTNYSESEDDSNYGMEFSCTNYDTAEIEYFVTKKKRTITDSLQDDKEIVKGMAFKDIAEANQFCKLYALAKKDKLQSDPKYMVKEMKDDLHRVFKLNVSEARRKRSEKEILESLEGSFVDSSNKLDGYVTELRSCNPGSDIVIDLFKEGLSNGKRKFVRIYIYFMAMKLGFKFGLRPLIGLDGTFLKGKAKGHVLCDVSQDSNNYFYPLAWAVVDKETKRTWTWFMQQLQHSLELQIGEGLTFISDMEKGLLEAVRTVLPEAYQRYCARNIEANWCKIWGKGELKKLLWWAAWSSFA</sequence>
<proteinExistence type="predicted"/>
<comment type="caution">
    <text evidence="3">The sequence shown here is derived from an EMBL/GenBank/DDBJ whole genome shotgun (WGS) entry which is preliminary data.</text>
</comment>
<dbReference type="PANTHER" id="PTHR31973">
    <property type="entry name" value="POLYPROTEIN, PUTATIVE-RELATED"/>
    <property type="match status" value="1"/>
</dbReference>
<dbReference type="InterPro" id="IPR058594">
    <property type="entry name" value="PB1-like_dom_pln"/>
</dbReference>
<evidence type="ECO:0008006" key="5">
    <source>
        <dbReference type="Google" id="ProtNLM"/>
    </source>
</evidence>
<keyword evidence="4" id="KW-1185">Reference proteome</keyword>
<dbReference type="Proteomes" id="UP000826656">
    <property type="component" value="Unassembled WGS sequence"/>
</dbReference>
<organism evidence="3 4">
    <name type="scientific">Solanum tuberosum</name>
    <name type="common">Potato</name>
    <dbReference type="NCBI Taxonomy" id="4113"/>
    <lineage>
        <taxon>Eukaryota</taxon>
        <taxon>Viridiplantae</taxon>
        <taxon>Streptophyta</taxon>
        <taxon>Embryophyta</taxon>
        <taxon>Tracheophyta</taxon>
        <taxon>Spermatophyta</taxon>
        <taxon>Magnoliopsida</taxon>
        <taxon>eudicotyledons</taxon>
        <taxon>Gunneridae</taxon>
        <taxon>Pentapetalae</taxon>
        <taxon>asterids</taxon>
        <taxon>lamiids</taxon>
        <taxon>Solanales</taxon>
        <taxon>Solanaceae</taxon>
        <taxon>Solanoideae</taxon>
        <taxon>Solaneae</taxon>
        <taxon>Solanum</taxon>
    </lineage>
</organism>
<protein>
    <recommendedName>
        <fullName evidence="5">MULE transposase domain-containing protein</fullName>
    </recommendedName>
</protein>
<dbReference type="Pfam" id="PF10551">
    <property type="entry name" value="MULE"/>
    <property type="match status" value="1"/>
</dbReference>
<accession>A0ABQ7V1A9</accession>
<feature type="domain" description="PB1-like" evidence="2">
    <location>
        <begin position="3"/>
        <end position="64"/>
    </location>
</feature>
<evidence type="ECO:0000313" key="4">
    <source>
        <dbReference type="Proteomes" id="UP000826656"/>
    </source>
</evidence>
<evidence type="ECO:0000259" key="2">
    <source>
        <dbReference type="Pfam" id="PF26130"/>
    </source>
</evidence>
<dbReference type="EMBL" id="JAIVGD010000015">
    <property type="protein sequence ID" value="KAH0757859.1"/>
    <property type="molecule type" value="Genomic_DNA"/>
</dbReference>
<evidence type="ECO:0000259" key="1">
    <source>
        <dbReference type="Pfam" id="PF10551"/>
    </source>
</evidence>
<dbReference type="Pfam" id="PF26130">
    <property type="entry name" value="PB1-like"/>
    <property type="match status" value="1"/>
</dbReference>
<evidence type="ECO:0000313" key="3">
    <source>
        <dbReference type="EMBL" id="KAH0757859.1"/>
    </source>
</evidence>
<dbReference type="InterPro" id="IPR018289">
    <property type="entry name" value="MULE_transposase_dom"/>
</dbReference>
<name>A0ABQ7V1A9_SOLTU</name>
<feature type="domain" description="MULE transposase" evidence="1">
    <location>
        <begin position="251"/>
        <end position="345"/>
    </location>
</feature>
<dbReference type="PANTHER" id="PTHR31973:SF189">
    <property type="entry name" value="TRANSPOSASE, MUDR, PLANT, MULE TRANSPOSASE DOMAIN PROTEIN-RELATED"/>
    <property type="match status" value="1"/>
</dbReference>
<reference evidence="3 4" key="1">
    <citation type="journal article" date="2021" name="bioRxiv">
        <title>Chromosome-scale and haplotype-resolved genome assembly of a tetraploid potato cultivar.</title>
        <authorList>
            <person name="Sun H."/>
            <person name="Jiao W.-B."/>
            <person name="Krause K."/>
            <person name="Campoy J.A."/>
            <person name="Goel M."/>
            <person name="Folz-Donahue K."/>
            <person name="Kukat C."/>
            <person name="Huettel B."/>
            <person name="Schneeberger K."/>
        </authorList>
    </citation>
    <scope>NUCLEOTIDE SEQUENCE [LARGE SCALE GENOMIC DNA]</scope>
    <source>
        <strain evidence="3">SolTubOtavaFocal</strain>
        <tissue evidence="3">Leaves</tissue>
    </source>
</reference>